<name>A0A9J6B3U4_SOLCO</name>
<feature type="compositionally biased region" description="Low complexity" evidence="1">
    <location>
        <begin position="71"/>
        <end position="85"/>
    </location>
</feature>
<feature type="region of interest" description="Disordered" evidence="1">
    <location>
        <begin position="256"/>
        <end position="278"/>
    </location>
</feature>
<reference evidence="2 3" key="1">
    <citation type="submission" date="2020-09" db="EMBL/GenBank/DDBJ databases">
        <title>De no assembly of potato wild relative species, Solanum commersonii.</title>
        <authorList>
            <person name="Cho K."/>
        </authorList>
    </citation>
    <scope>NUCLEOTIDE SEQUENCE [LARGE SCALE GENOMIC DNA]</scope>
    <source>
        <strain evidence="2">LZ3.2</strain>
        <tissue evidence="2">Leaf</tissue>
    </source>
</reference>
<protein>
    <submittedName>
        <fullName evidence="2">Uncharacterized protein</fullName>
    </submittedName>
</protein>
<evidence type="ECO:0000313" key="3">
    <source>
        <dbReference type="Proteomes" id="UP000824120"/>
    </source>
</evidence>
<evidence type="ECO:0000256" key="1">
    <source>
        <dbReference type="SAM" id="MobiDB-lite"/>
    </source>
</evidence>
<feature type="compositionally biased region" description="Polar residues" evidence="1">
    <location>
        <begin position="25"/>
        <end position="35"/>
    </location>
</feature>
<gene>
    <name evidence="2" type="ORF">H5410_003025</name>
</gene>
<dbReference type="AlphaFoldDB" id="A0A9J6B3U4"/>
<dbReference type="Proteomes" id="UP000824120">
    <property type="component" value="Chromosome 1"/>
</dbReference>
<comment type="caution">
    <text evidence="2">The sequence shown here is derived from an EMBL/GenBank/DDBJ whole genome shotgun (WGS) entry which is preliminary data.</text>
</comment>
<accession>A0A9J6B3U4</accession>
<feature type="compositionally biased region" description="Polar residues" evidence="1">
    <location>
        <begin position="44"/>
        <end position="70"/>
    </location>
</feature>
<dbReference type="EMBL" id="JACXVP010000001">
    <property type="protein sequence ID" value="KAG5631308.1"/>
    <property type="molecule type" value="Genomic_DNA"/>
</dbReference>
<organism evidence="2 3">
    <name type="scientific">Solanum commersonii</name>
    <name type="common">Commerson's wild potato</name>
    <name type="synonym">Commerson's nightshade</name>
    <dbReference type="NCBI Taxonomy" id="4109"/>
    <lineage>
        <taxon>Eukaryota</taxon>
        <taxon>Viridiplantae</taxon>
        <taxon>Streptophyta</taxon>
        <taxon>Embryophyta</taxon>
        <taxon>Tracheophyta</taxon>
        <taxon>Spermatophyta</taxon>
        <taxon>Magnoliopsida</taxon>
        <taxon>eudicotyledons</taxon>
        <taxon>Gunneridae</taxon>
        <taxon>Pentapetalae</taxon>
        <taxon>asterids</taxon>
        <taxon>lamiids</taxon>
        <taxon>Solanales</taxon>
        <taxon>Solanaceae</taxon>
        <taxon>Solanoideae</taxon>
        <taxon>Solaneae</taxon>
        <taxon>Solanum</taxon>
    </lineage>
</organism>
<keyword evidence="3" id="KW-1185">Reference proteome</keyword>
<proteinExistence type="predicted"/>
<evidence type="ECO:0000313" key="2">
    <source>
        <dbReference type="EMBL" id="KAG5631308.1"/>
    </source>
</evidence>
<feature type="compositionally biased region" description="Polar residues" evidence="1">
    <location>
        <begin position="86"/>
        <end position="116"/>
    </location>
</feature>
<feature type="region of interest" description="Disordered" evidence="1">
    <location>
        <begin position="16"/>
        <end position="118"/>
    </location>
</feature>
<sequence>MILKSLIHQWKCKQNVHPPPCAESEANSHASSVVTDSVIDENEVQSYINCTRGSTRSRANNSSKSDQNLDTSNSTTSRANNSSKSDQNLDTSNSTTSIAKNSSKSDQNLDTSNSTRRITRLEGATRPLLASHWLRSLNLVESIGSNLSVLLSTVDSLWRVSQQKDGNADEEKNDSEEDECSLADQVASYRNAFQIYTFFLIHVVLIKESKSSSNNITKIPTSKDSDYCKHQGHKRFIHVMSRGKMMNIEEERRWKQQTRTKQKQPKQMTLSPHPSVAPNVYQDNQIKDANNKQGIDSMLPIPQPHGSVAVPIPSVAPKVFHNKQSKDANNKQGINSILHQPHPTNNCVLLSGSEKSGAVKGGMQEKITNFQKGEPKRGGSSNMDDSRIELRAPTTTAHQAPMIQGNINNKINMTTQNDTQNLSPILIEDYTLMLKILYIMSLWRGLNWFTVMMRDCIRRTSAMGEFSDCTEGMGLVDLQLDVGLTLGLNETTILIPLEYT</sequence>